<evidence type="ECO:0000313" key="2">
    <source>
        <dbReference type="EMBL" id="VEU33957.1"/>
    </source>
</evidence>
<dbReference type="Proteomes" id="UP000291116">
    <property type="component" value="Unassembled WGS sequence"/>
</dbReference>
<proteinExistence type="predicted"/>
<sequence>MFGSYEGPSAKKKEKKNRPPKGFAQLPEWWMDTTPHNTLDIEGDAAKRFSERQQAMIYKDLAEKADLEEKNGLSNKYRKGENGELIDNATGKTIDPKFDSRFSQDKKGDWFLDGKPIFGAQYVSIAAGNSYGHKDVSWKKPDWMKVKLNATKKGAAMKRGSYLEKKSFVPSA</sequence>
<evidence type="ECO:0000256" key="1">
    <source>
        <dbReference type="SAM" id="MobiDB-lite"/>
    </source>
</evidence>
<dbReference type="EMBL" id="CAACVS010000015">
    <property type="protein sequence ID" value="VEU33957.1"/>
    <property type="molecule type" value="Genomic_DNA"/>
</dbReference>
<gene>
    <name evidence="2" type="ORF">PSNMU_V1.4_AUG-EV-PASAV3_0006870</name>
</gene>
<feature type="region of interest" description="Disordered" evidence="1">
    <location>
        <begin position="1"/>
        <end position="29"/>
    </location>
</feature>
<dbReference type="OrthoDB" id="43092at2759"/>
<feature type="compositionally biased region" description="Basic residues" evidence="1">
    <location>
        <begin position="10"/>
        <end position="19"/>
    </location>
</feature>
<reference evidence="2 3" key="1">
    <citation type="submission" date="2019-01" db="EMBL/GenBank/DDBJ databases">
        <authorList>
            <person name="Ferrante I. M."/>
        </authorList>
    </citation>
    <scope>NUCLEOTIDE SEQUENCE [LARGE SCALE GENOMIC DNA]</scope>
    <source>
        <strain evidence="2 3">B856</strain>
    </source>
</reference>
<evidence type="ECO:0000313" key="3">
    <source>
        <dbReference type="Proteomes" id="UP000291116"/>
    </source>
</evidence>
<dbReference type="AlphaFoldDB" id="A0A448YVX2"/>
<protein>
    <submittedName>
        <fullName evidence="2">Uncharacterized protein</fullName>
    </submittedName>
</protein>
<organism evidence="2 3">
    <name type="scientific">Pseudo-nitzschia multistriata</name>
    <dbReference type="NCBI Taxonomy" id="183589"/>
    <lineage>
        <taxon>Eukaryota</taxon>
        <taxon>Sar</taxon>
        <taxon>Stramenopiles</taxon>
        <taxon>Ochrophyta</taxon>
        <taxon>Bacillariophyta</taxon>
        <taxon>Bacillariophyceae</taxon>
        <taxon>Bacillariophycidae</taxon>
        <taxon>Bacillariales</taxon>
        <taxon>Bacillariaceae</taxon>
        <taxon>Pseudo-nitzschia</taxon>
    </lineage>
</organism>
<accession>A0A448YVX2</accession>
<keyword evidence="3" id="KW-1185">Reference proteome</keyword>
<name>A0A448YVX2_9STRA</name>